<proteinExistence type="predicted"/>
<dbReference type="Proteomes" id="UP001319846">
    <property type="component" value="Unassembled WGS sequence"/>
</dbReference>
<keyword evidence="2" id="KW-1185">Reference proteome</keyword>
<gene>
    <name evidence="1" type="ORF">HW452_12635</name>
</gene>
<dbReference type="EMBL" id="JABYQT010000007">
    <property type="protein sequence ID" value="MBZ5488370.1"/>
    <property type="molecule type" value="Genomic_DNA"/>
</dbReference>
<evidence type="ECO:0000313" key="2">
    <source>
        <dbReference type="Proteomes" id="UP001319846"/>
    </source>
</evidence>
<accession>A0ACC5VWX3</accession>
<name>A0ACC5VWX3_9GAMM</name>
<protein>
    <submittedName>
        <fullName evidence="1">GNAT family N-acetyltransferase</fullName>
    </submittedName>
</protein>
<comment type="caution">
    <text evidence="1">The sequence shown here is derived from an EMBL/GenBank/DDBJ whole genome shotgun (WGS) entry which is preliminary data.</text>
</comment>
<evidence type="ECO:0000313" key="1">
    <source>
        <dbReference type="EMBL" id="MBZ5488370.1"/>
    </source>
</evidence>
<organism evidence="1 2">
    <name type="scientific">Vreelandella aquamarina</name>
    <dbReference type="NCBI Taxonomy" id="77097"/>
    <lineage>
        <taxon>Bacteria</taxon>
        <taxon>Pseudomonadati</taxon>
        <taxon>Pseudomonadota</taxon>
        <taxon>Gammaproteobacteria</taxon>
        <taxon>Oceanospirillales</taxon>
        <taxon>Halomonadaceae</taxon>
        <taxon>Vreelandella</taxon>
    </lineage>
</organism>
<sequence>MYICETQRLILRELTLNDTAELTRILGDPAVMKYSIRGVCDDAMTRRFIEWCLTCYEAHGIGPWALIEKDTNTLIGFCGVSPEEVNGIEEIGLGYRLATRYWNRGLAPEAARAVLQHAFGKKRVSSVVVLIEPDHVASQRVALKAGFEQFDVHEFHGREVRMYRQSLAQWEEHHADGVSGMTR</sequence>
<reference evidence="1" key="1">
    <citation type="submission" date="2020-06" db="EMBL/GenBank/DDBJ databases">
        <title>Whole Genome Sequence of Halomonas aquamarina MB598.</title>
        <authorList>
            <person name="Pervaiz M."/>
            <person name="Fariq A."/>
            <person name="Yasmin A."/>
            <person name="Welch M."/>
        </authorList>
    </citation>
    <scope>NUCLEOTIDE SEQUENCE</scope>
    <source>
        <strain evidence="1">MB598</strain>
    </source>
</reference>